<sequence>MKNKIGFNLFFALISFPVGMALFREIDFKTYSFANPALGVIYLITFIGTIYLTFKHRNNLSDF</sequence>
<dbReference type="RefSeq" id="WP_379790315.1">
    <property type="nucleotide sequence ID" value="NZ_JBHSQB010000004.1"/>
</dbReference>
<keyword evidence="1" id="KW-0472">Membrane</keyword>
<name>A0ABW1PKY0_9FLAO</name>
<dbReference type="EMBL" id="JBHSQB010000004">
    <property type="protein sequence ID" value="MFC6095660.1"/>
    <property type="molecule type" value="Genomic_DNA"/>
</dbReference>
<keyword evidence="1" id="KW-1133">Transmembrane helix</keyword>
<feature type="transmembrane region" description="Helical" evidence="1">
    <location>
        <begin position="33"/>
        <end position="54"/>
    </location>
</feature>
<protein>
    <submittedName>
        <fullName evidence="2">Uncharacterized protein</fullName>
    </submittedName>
</protein>
<evidence type="ECO:0000313" key="2">
    <source>
        <dbReference type="EMBL" id="MFC6095660.1"/>
    </source>
</evidence>
<comment type="caution">
    <text evidence="2">The sequence shown here is derived from an EMBL/GenBank/DDBJ whole genome shotgun (WGS) entry which is preliminary data.</text>
</comment>
<evidence type="ECO:0000256" key="1">
    <source>
        <dbReference type="SAM" id="Phobius"/>
    </source>
</evidence>
<reference evidence="3" key="1">
    <citation type="journal article" date="2019" name="Int. J. Syst. Evol. Microbiol.">
        <title>The Global Catalogue of Microorganisms (GCM) 10K type strain sequencing project: providing services to taxonomists for standard genome sequencing and annotation.</title>
        <authorList>
            <consortium name="The Broad Institute Genomics Platform"/>
            <consortium name="The Broad Institute Genome Sequencing Center for Infectious Disease"/>
            <person name="Wu L."/>
            <person name="Ma J."/>
        </authorList>
    </citation>
    <scope>NUCLEOTIDE SEQUENCE [LARGE SCALE GENOMIC DNA]</scope>
    <source>
        <strain evidence="3">CCUG 49679</strain>
    </source>
</reference>
<keyword evidence="3" id="KW-1185">Reference proteome</keyword>
<keyword evidence="1" id="KW-0812">Transmembrane</keyword>
<proteinExistence type="predicted"/>
<gene>
    <name evidence="2" type="ORF">ACFPVY_03295</name>
</gene>
<dbReference type="Proteomes" id="UP001596287">
    <property type="component" value="Unassembled WGS sequence"/>
</dbReference>
<accession>A0ABW1PKY0</accession>
<evidence type="ECO:0000313" key="3">
    <source>
        <dbReference type="Proteomes" id="UP001596287"/>
    </source>
</evidence>
<organism evidence="2 3">
    <name type="scientific">Flavobacterium qiangtangense</name>
    <dbReference type="NCBI Taxonomy" id="1442595"/>
    <lineage>
        <taxon>Bacteria</taxon>
        <taxon>Pseudomonadati</taxon>
        <taxon>Bacteroidota</taxon>
        <taxon>Flavobacteriia</taxon>
        <taxon>Flavobacteriales</taxon>
        <taxon>Flavobacteriaceae</taxon>
        <taxon>Flavobacterium</taxon>
    </lineage>
</organism>